<keyword evidence="2" id="KW-1185">Reference proteome</keyword>
<name>A0ABN8DLX7_9VIBR</name>
<gene>
    <name evidence="1" type="ORF">VHP8226_04110</name>
</gene>
<dbReference type="Proteomes" id="UP000838160">
    <property type="component" value="Unassembled WGS sequence"/>
</dbReference>
<dbReference type="EMBL" id="CAKLCM010000004">
    <property type="protein sequence ID" value="CAH0531119.1"/>
    <property type="molecule type" value="Genomic_DNA"/>
</dbReference>
<accession>A0ABN8DLX7</accession>
<evidence type="ECO:0008006" key="3">
    <source>
        <dbReference type="Google" id="ProtNLM"/>
    </source>
</evidence>
<comment type="caution">
    <text evidence="1">The sequence shown here is derived from an EMBL/GenBank/DDBJ whole genome shotgun (WGS) entry which is preliminary data.</text>
</comment>
<dbReference type="RefSeq" id="WP_237487165.1">
    <property type="nucleotide sequence ID" value="NZ_CAKLCM010000004.1"/>
</dbReference>
<protein>
    <recommendedName>
        <fullName evidence="3">Chromosome segregation protein ParM</fullName>
    </recommendedName>
</protein>
<proteinExistence type="predicted"/>
<sequence>MKKTRFSKNQNDALFILALLETKQFTGPIPVAKMRTMISQSREGELDASNFRKGLHALSDKGCVELSRAKDLSLAATLTRPGRHQAAKVYRERTGEELDVMPVDDEQVTIFD</sequence>
<evidence type="ECO:0000313" key="2">
    <source>
        <dbReference type="Proteomes" id="UP000838160"/>
    </source>
</evidence>
<organism evidence="1 2">
    <name type="scientific">Vibrio hippocampi</name>
    <dbReference type="NCBI Taxonomy" id="654686"/>
    <lineage>
        <taxon>Bacteria</taxon>
        <taxon>Pseudomonadati</taxon>
        <taxon>Pseudomonadota</taxon>
        <taxon>Gammaproteobacteria</taxon>
        <taxon>Vibrionales</taxon>
        <taxon>Vibrionaceae</taxon>
        <taxon>Vibrio</taxon>
    </lineage>
</organism>
<reference evidence="1" key="1">
    <citation type="submission" date="2021-12" db="EMBL/GenBank/DDBJ databases">
        <authorList>
            <person name="Rodrigo-Torres L."/>
            <person name="Arahal R. D."/>
            <person name="Lucena T."/>
        </authorList>
    </citation>
    <scope>NUCLEOTIDE SEQUENCE</scope>
    <source>
        <strain evidence="1">CECT 8226</strain>
    </source>
</reference>
<evidence type="ECO:0000313" key="1">
    <source>
        <dbReference type="EMBL" id="CAH0531119.1"/>
    </source>
</evidence>